<feature type="compositionally biased region" description="Polar residues" evidence="14">
    <location>
        <begin position="142"/>
        <end position="153"/>
    </location>
</feature>
<dbReference type="InterPro" id="IPR036236">
    <property type="entry name" value="Znf_C2H2_sf"/>
</dbReference>
<keyword evidence="12" id="KW-0539">Nucleus</keyword>
<feature type="compositionally biased region" description="Polar residues" evidence="14">
    <location>
        <begin position="932"/>
        <end position="951"/>
    </location>
</feature>
<feature type="domain" description="C2H2-type" evidence="15">
    <location>
        <begin position="610"/>
        <end position="638"/>
    </location>
</feature>
<dbReference type="SUPFAM" id="SSF57667">
    <property type="entry name" value="beta-beta-alpha zinc fingers"/>
    <property type="match status" value="4"/>
</dbReference>
<evidence type="ECO:0000256" key="1">
    <source>
        <dbReference type="ARBA" id="ARBA00004123"/>
    </source>
</evidence>
<dbReference type="GO" id="GO:0008270">
    <property type="term" value="F:zinc ion binding"/>
    <property type="evidence" value="ECO:0007669"/>
    <property type="project" value="UniProtKB-KW"/>
</dbReference>
<feature type="domain" description="C2H2-type" evidence="15">
    <location>
        <begin position="341"/>
        <end position="368"/>
    </location>
</feature>
<keyword evidence="11" id="KW-0804">Transcription</keyword>
<feature type="domain" description="C2H2-type" evidence="15">
    <location>
        <begin position="257"/>
        <end position="285"/>
    </location>
</feature>
<keyword evidence="5" id="KW-0677">Repeat</keyword>
<evidence type="ECO:0000256" key="7">
    <source>
        <dbReference type="ARBA" id="ARBA00022786"/>
    </source>
</evidence>
<feature type="region of interest" description="Disordered" evidence="14">
    <location>
        <begin position="577"/>
        <end position="605"/>
    </location>
</feature>
<dbReference type="Pfam" id="PF12874">
    <property type="entry name" value="zf-met"/>
    <property type="match status" value="1"/>
</dbReference>
<evidence type="ECO:0000256" key="10">
    <source>
        <dbReference type="ARBA" id="ARBA00023125"/>
    </source>
</evidence>
<comment type="subcellular location">
    <subcellularLocation>
        <location evidence="1">Nucleus</location>
    </subcellularLocation>
</comment>
<reference evidence="16 17" key="1">
    <citation type="journal article" date="2019" name="Sci. Data">
        <title>Hybrid genome assembly and annotation of Danionella translucida.</title>
        <authorList>
            <person name="Kadobianskyi M."/>
            <person name="Schulze L."/>
            <person name="Schuelke M."/>
            <person name="Judkewitz B."/>
        </authorList>
    </citation>
    <scope>NUCLEOTIDE SEQUENCE [LARGE SCALE GENOMIC DNA]</scope>
    <source>
        <strain evidence="16 17">Bolton</strain>
    </source>
</reference>
<accession>A0A553QE92</accession>
<evidence type="ECO:0000256" key="14">
    <source>
        <dbReference type="SAM" id="MobiDB-lite"/>
    </source>
</evidence>
<feature type="domain" description="C2H2-type" evidence="15">
    <location>
        <begin position="60"/>
        <end position="87"/>
    </location>
</feature>
<keyword evidence="17" id="KW-1185">Reference proteome</keyword>
<evidence type="ECO:0000256" key="11">
    <source>
        <dbReference type="ARBA" id="ARBA00023163"/>
    </source>
</evidence>
<protein>
    <recommendedName>
        <fullName evidence="15">C2H2-type domain-containing protein</fullName>
    </recommendedName>
</protein>
<dbReference type="SMART" id="SM00355">
    <property type="entry name" value="ZnF_C2H2"/>
    <property type="match status" value="11"/>
</dbReference>
<feature type="region of interest" description="Disordered" evidence="14">
    <location>
        <begin position="99"/>
        <end position="179"/>
    </location>
</feature>
<keyword evidence="6 13" id="KW-0863">Zinc-finger</keyword>
<evidence type="ECO:0000256" key="4">
    <source>
        <dbReference type="ARBA" id="ARBA00022723"/>
    </source>
</evidence>
<feature type="compositionally biased region" description="Acidic residues" evidence="14">
    <location>
        <begin position="121"/>
        <end position="131"/>
    </location>
</feature>
<dbReference type="AlphaFoldDB" id="A0A553QE92"/>
<feature type="region of interest" description="Disordered" evidence="14">
    <location>
        <begin position="471"/>
        <end position="541"/>
    </location>
</feature>
<evidence type="ECO:0000313" key="17">
    <source>
        <dbReference type="Proteomes" id="UP000316079"/>
    </source>
</evidence>
<feature type="domain" description="C2H2-type" evidence="15">
    <location>
        <begin position="182"/>
        <end position="205"/>
    </location>
</feature>
<evidence type="ECO:0000256" key="5">
    <source>
        <dbReference type="ARBA" id="ARBA00022737"/>
    </source>
</evidence>
<keyword evidence="9" id="KW-0805">Transcription regulation</keyword>
<organism evidence="16 17">
    <name type="scientific">Danionella cerebrum</name>
    <dbReference type="NCBI Taxonomy" id="2873325"/>
    <lineage>
        <taxon>Eukaryota</taxon>
        <taxon>Metazoa</taxon>
        <taxon>Chordata</taxon>
        <taxon>Craniata</taxon>
        <taxon>Vertebrata</taxon>
        <taxon>Euteleostomi</taxon>
        <taxon>Actinopterygii</taxon>
        <taxon>Neopterygii</taxon>
        <taxon>Teleostei</taxon>
        <taxon>Ostariophysi</taxon>
        <taxon>Cypriniformes</taxon>
        <taxon>Danionidae</taxon>
        <taxon>Danioninae</taxon>
        <taxon>Danionella</taxon>
    </lineage>
</organism>
<feature type="domain" description="C2H2-type" evidence="15">
    <location>
        <begin position="88"/>
        <end position="110"/>
    </location>
</feature>
<feature type="compositionally biased region" description="Basic and acidic residues" evidence="14">
    <location>
        <begin position="594"/>
        <end position="605"/>
    </location>
</feature>
<evidence type="ECO:0000256" key="3">
    <source>
        <dbReference type="ARBA" id="ARBA00006991"/>
    </source>
</evidence>
<dbReference type="FunFam" id="3.30.160.60:FF:000761">
    <property type="entry name" value="Zinc finger protein 449"/>
    <property type="match status" value="1"/>
</dbReference>
<dbReference type="GO" id="GO:0000981">
    <property type="term" value="F:DNA-binding transcription factor activity, RNA polymerase II-specific"/>
    <property type="evidence" value="ECO:0007669"/>
    <property type="project" value="TreeGrafter"/>
</dbReference>
<dbReference type="FunFam" id="3.30.160.60:FF:000075">
    <property type="entry name" value="Putative zinc finger protein 536"/>
    <property type="match status" value="1"/>
</dbReference>
<feature type="compositionally biased region" description="Low complexity" evidence="14">
    <location>
        <begin position="832"/>
        <end position="846"/>
    </location>
</feature>
<evidence type="ECO:0000256" key="13">
    <source>
        <dbReference type="PROSITE-ProRule" id="PRU00042"/>
    </source>
</evidence>
<dbReference type="Pfam" id="PF00096">
    <property type="entry name" value="zf-C2H2"/>
    <property type="match status" value="6"/>
</dbReference>
<feature type="compositionally biased region" description="Low complexity" evidence="14">
    <location>
        <begin position="640"/>
        <end position="658"/>
    </location>
</feature>
<evidence type="ECO:0000256" key="12">
    <source>
        <dbReference type="ARBA" id="ARBA00023242"/>
    </source>
</evidence>
<feature type="region of interest" description="Disordered" evidence="14">
    <location>
        <begin position="925"/>
        <end position="983"/>
    </location>
</feature>
<evidence type="ECO:0000256" key="9">
    <source>
        <dbReference type="ARBA" id="ARBA00023015"/>
    </source>
</evidence>
<dbReference type="PANTHER" id="PTHR45925">
    <property type="entry name" value="ZINC FINGER PROTEIN"/>
    <property type="match status" value="1"/>
</dbReference>
<dbReference type="GO" id="GO:0000978">
    <property type="term" value="F:RNA polymerase II cis-regulatory region sequence-specific DNA binding"/>
    <property type="evidence" value="ECO:0007669"/>
    <property type="project" value="TreeGrafter"/>
</dbReference>
<evidence type="ECO:0000313" key="16">
    <source>
        <dbReference type="EMBL" id="TRY88254.1"/>
    </source>
</evidence>
<feature type="domain" description="C2H2-type" evidence="15">
    <location>
        <begin position="285"/>
        <end position="312"/>
    </location>
</feature>
<evidence type="ECO:0000256" key="6">
    <source>
        <dbReference type="ARBA" id="ARBA00022771"/>
    </source>
</evidence>
<gene>
    <name evidence="16" type="ORF">DNTS_022634</name>
</gene>
<dbReference type="Gene3D" id="3.30.160.60">
    <property type="entry name" value="Classic Zinc Finger"/>
    <property type="match status" value="7"/>
</dbReference>
<dbReference type="GO" id="GO:0005634">
    <property type="term" value="C:nucleus"/>
    <property type="evidence" value="ECO:0007669"/>
    <property type="project" value="UniProtKB-SubCell"/>
</dbReference>
<feature type="domain" description="C2H2-type" evidence="15">
    <location>
        <begin position="540"/>
        <end position="568"/>
    </location>
</feature>
<dbReference type="FunFam" id="3.30.160.60:FF:000446">
    <property type="entry name" value="Zinc finger protein"/>
    <property type="match status" value="1"/>
</dbReference>
<dbReference type="InterPro" id="IPR051967">
    <property type="entry name" value="Krueppel_C2H2-ZF"/>
</dbReference>
<keyword evidence="10" id="KW-0238">DNA-binding</keyword>
<evidence type="ECO:0000256" key="2">
    <source>
        <dbReference type="ARBA" id="ARBA00004906"/>
    </source>
</evidence>
<feature type="region of interest" description="Disordered" evidence="14">
    <location>
        <begin position="640"/>
        <end position="662"/>
    </location>
</feature>
<proteinExistence type="inferred from homology"/>
<sequence length="1067" mass="119270">MELQDEMNCLGISDQNEANPLLQNSNLSLEMEVERVEIPEQESIKKVVQDSPDGNKSRGHTCELCGRSFPFLSSLSQHMRKHTGEKPYKCPHCEHRSAQKGSLKAHIRSHKLDGVNQSGAGEEEDIEEDGEKEGGVPEDQGGCSSPTESTSACNKVVSGDDTGKTRKKNGKKERNSGENGKVQCSLCKKRLSSQTELDQHIQELHKIFRCELCPYETSQEDQLQAHFEKDHPTYEESNTKDVFACEETDGTLGKGEFHCEHCDQVFNQVWSLKTHMKKQHNSLDHGCRICGRRFREAWFLRSHMKTHNTKVKPRNDSYHPATVNEVAQEESNLVNEVCLYELCAKCGNFFHDRKSLLLHEQVHRKVEQPLKTNSCSDKDFASVTKAVFLKCLNLKPARNRENSTEEHLGKRIPELDPVSSYQAWQLATRGKLVEVTEKSHGWEERLADADVAFDREKGEYVLIRQDKRKKTLDSTVTIPAKKRRGPGSQGSNTDQQSNGERNSQASTGERSPGNLSDSEYRPSEYRPASRTNRKNSQKTSECLECGKGFRTQQQMVIHMLIRHGGLAETIGGNGLFRKATSSPSKAGESAGLLRDQRRTGISSETEKKPYTCDHCDFCTSEPSAIANHLQTHHLPEKDWSQTSNALTSSLSQSQTTNQKNHTGFPRLRNALLQQPYWPYTSSTHLERAALSDVALKTKEEKSKALEECSTDKADANLLNLKVELDNNKEDGSPKLLNNLVRHQCPYCSYATLYPEVLWIHQRIAHKIDSTTLVPKWAPRNGVKGPKSLLDFKRRTGPPPFLEGKDCPSLLQMRTYRTSPPDCSSGDTKKSKTVSGSTESSSSQSKSLHTATPPEAPSQSSKHKTTKSRADELAGTKHKADIPQNSSSRPTASPQKTGDQKTARRAMESNLLPQEGLHFMLSSKHNLSDQRNSKANAPQTSGRSESQAQDAPSLSGYDPWRRLGLSGPSQSQSKRQPTGDGPEAVTDILSFLKNCSPHDLAALYHHWGFSNTMAEQAGVARSGSQQGEYVCPVCRKSFNQPSHYRTHMRSHTGEIQTVQIHHTQATDY</sequence>
<keyword evidence="4" id="KW-0479">Metal-binding</keyword>
<feature type="domain" description="C2H2-type" evidence="15">
    <location>
        <begin position="1028"/>
        <end position="1055"/>
    </location>
</feature>
<dbReference type="PROSITE" id="PS50157">
    <property type="entry name" value="ZINC_FINGER_C2H2_2"/>
    <property type="match status" value="9"/>
</dbReference>
<comment type="similarity">
    <text evidence="3">Belongs to the krueppel C2H2-type zinc-finger protein family.</text>
</comment>
<dbReference type="STRING" id="623744.A0A553QE92"/>
<feature type="compositionally biased region" description="Polar residues" evidence="14">
    <location>
        <begin position="489"/>
        <end position="517"/>
    </location>
</feature>
<dbReference type="PANTHER" id="PTHR45925:SF3">
    <property type="entry name" value="ZINC FINGER PROTEIN 516"/>
    <property type="match status" value="1"/>
</dbReference>
<dbReference type="InterPro" id="IPR013087">
    <property type="entry name" value="Znf_C2H2_type"/>
</dbReference>
<evidence type="ECO:0000259" key="15">
    <source>
        <dbReference type="PROSITE" id="PS50157"/>
    </source>
</evidence>
<feature type="compositionally biased region" description="Basic and acidic residues" evidence="14">
    <location>
        <begin position="867"/>
        <end position="880"/>
    </location>
</feature>
<dbReference type="PROSITE" id="PS00028">
    <property type="entry name" value="ZINC_FINGER_C2H2_1"/>
    <property type="match status" value="6"/>
</dbReference>
<comment type="caution">
    <text evidence="16">The sequence shown here is derived from an EMBL/GenBank/DDBJ whole genome shotgun (WGS) entry which is preliminary data.</text>
</comment>
<keyword evidence="8" id="KW-0862">Zinc</keyword>
<comment type="pathway">
    <text evidence="2">Protein modification; protein ubiquitination.</text>
</comment>
<dbReference type="Proteomes" id="UP000316079">
    <property type="component" value="Unassembled WGS sequence"/>
</dbReference>
<name>A0A553QE92_9TELE</name>
<feature type="compositionally biased region" description="Polar residues" evidence="14">
    <location>
        <begin position="882"/>
        <end position="896"/>
    </location>
</feature>
<feature type="compositionally biased region" description="Polar residues" evidence="14">
    <location>
        <begin position="966"/>
        <end position="975"/>
    </location>
</feature>
<feature type="region of interest" description="Disordered" evidence="14">
    <location>
        <begin position="783"/>
        <end position="903"/>
    </location>
</feature>
<dbReference type="OrthoDB" id="8852887at2759"/>
<dbReference type="EMBL" id="SRMA01026061">
    <property type="protein sequence ID" value="TRY88254.1"/>
    <property type="molecule type" value="Genomic_DNA"/>
</dbReference>
<evidence type="ECO:0000256" key="8">
    <source>
        <dbReference type="ARBA" id="ARBA00022833"/>
    </source>
</evidence>
<keyword evidence="7" id="KW-0833">Ubl conjugation pathway</keyword>